<protein>
    <submittedName>
        <fullName evidence="2">Uncharacterized protein</fullName>
    </submittedName>
</protein>
<feature type="compositionally biased region" description="Low complexity" evidence="1">
    <location>
        <begin position="450"/>
        <end position="461"/>
    </location>
</feature>
<feature type="compositionally biased region" description="Polar residues" evidence="1">
    <location>
        <begin position="331"/>
        <end position="340"/>
    </location>
</feature>
<comment type="caution">
    <text evidence="2">The sequence shown here is derived from an EMBL/GenBank/DDBJ whole genome shotgun (WGS) entry which is preliminary data.</text>
</comment>
<evidence type="ECO:0000256" key="1">
    <source>
        <dbReference type="SAM" id="MobiDB-lite"/>
    </source>
</evidence>
<feature type="region of interest" description="Disordered" evidence="1">
    <location>
        <begin position="596"/>
        <end position="615"/>
    </location>
</feature>
<feature type="compositionally biased region" description="Low complexity" evidence="1">
    <location>
        <begin position="157"/>
        <end position="166"/>
    </location>
</feature>
<feature type="compositionally biased region" description="Polar residues" evidence="1">
    <location>
        <begin position="30"/>
        <end position="44"/>
    </location>
</feature>
<feature type="compositionally biased region" description="Acidic residues" evidence="1">
    <location>
        <begin position="101"/>
        <end position="117"/>
    </location>
</feature>
<sequence length="615" mass="61874">MEEWRRETDVEGVRPPPSPVTSPGLLSPYGTIQPSNVQQRPSQESFGSSNLRRSSSGSSSQTIGITIEPPSRPASIGIHAAGNQPPAAHLLSPNQQPALLAEDDEESDDNDDSDSDDAPMPPGFGVSPLPPGFARSLQGGSSWGAPPPQQPPPAQPIPTNANANTAWSLPSFPAPAGGAGNPVTIAGTWGNPATVNATWAPRVAPPHLPGPPVSTGAGIYGGMAANSAFGARAAPPLTVEPVTRPASRNAMPGGFHVEPVVRPASRLGGMPAAAGLGAEPPRPPSRQMGGILGNPVSGRIGISSATRGHSTLGGFAVESATRPPSRGPVPGNTTSGLTVESSRHPLPIRVGAQPGNSFTVEPARPPSRLGNPPGAQPPSRLGNLHTGGRQGMHATSAWGAPAVQASGSSFPSNAASSNKWSMSGQFGFGQSSTPSAQPMRPLGFAPPPTAGSAGSAGTAPRSPLPTRLRNFADNPSDRSTTPPPTAAPSGTGYFAPTPGVAAGYPLPTSRSNSTATTMSHPRIANVNAGTTPAARPTSQSSSGGRSRTNLGITDPYTTARIEQDDASSDGEGSLGGLAPTNTRANAAGAGGIYAGGGFGAPFIPPSPANSYRPMR</sequence>
<gene>
    <name evidence="2" type="ORF">R3P38DRAFT_3069830</name>
</gene>
<feature type="compositionally biased region" description="Polar residues" evidence="1">
    <location>
        <begin position="508"/>
        <end position="519"/>
    </location>
</feature>
<dbReference type="AlphaFoldDB" id="A0AAV9ZZL5"/>
<feature type="compositionally biased region" description="Basic and acidic residues" evidence="1">
    <location>
        <begin position="1"/>
        <end position="12"/>
    </location>
</feature>
<proteinExistence type="predicted"/>
<feature type="compositionally biased region" description="Low complexity" evidence="1">
    <location>
        <begin position="45"/>
        <end position="60"/>
    </location>
</feature>
<dbReference type="Proteomes" id="UP001362999">
    <property type="component" value="Unassembled WGS sequence"/>
</dbReference>
<feature type="region of interest" description="Disordered" evidence="1">
    <location>
        <begin position="271"/>
        <end position="556"/>
    </location>
</feature>
<reference evidence="2 3" key="1">
    <citation type="journal article" date="2024" name="J Genomics">
        <title>Draft genome sequencing and assembly of Favolaschia claudopus CIRM-BRFM 2984 isolated from oak limbs.</title>
        <authorList>
            <person name="Navarro D."/>
            <person name="Drula E."/>
            <person name="Chaduli D."/>
            <person name="Cazenave R."/>
            <person name="Ahrendt S."/>
            <person name="Wang J."/>
            <person name="Lipzen A."/>
            <person name="Daum C."/>
            <person name="Barry K."/>
            <person name="Grigoriev I.V."/>
            <person name="Favel A."/>
            <person name="Rosso M.N."/>
            <person name="Martin F."/>
        </authorList>
    </citation>
    <scope>NUCLEOTIDE SEQUENCE [LARGE SCALE GENOMIC DNA]</scope>
    <source>
        <strain evidence="2 3">CIRM-BRFM 2984</strain>
    </source>
</reference>
<evidence type="ECO:0000313" key="2">
    <source>
        <dbReference type="EMBL" id="KAK6996668.1"/>
    </source>
</evidence>
<feature type="region of interest" description="Disordered" evidence="1">
    <location>
        <begin position="1"/>
        <end position="175"/>
    </location>
</feature>
<feature type="compositionally biased region" description="Low complexity" evidence="1">
    <location>
        <begin position="537"/>
        <end position="548"/>
    </location>
</feature>
<name>A0AAV9ZZL5_9AGAR</name>
<evidence type="ECO:0000313" key="3">
    <source>
        <dbReference type="Proteomes" id="UP001362999"/>
    </source>
</evidence>
<feature type="compositionally biased region" description="Pro residues" evidence="1">
    <location>
        <begin position="145"/>
        <end position="156"/>
    </location>
</feature>
<organism evidence="2 3">
    <name type="scientific">Favolaschia claudopus</name>
    <dbReference type="NCBI Taxonomy" id="2862362"/>
    <lineage>
        <taxon>Eukaryota</taxon>
        <taxon>Fungi</taxon>
        <taxon>Dikarya</taxon>
        <taxon>Basidiomycota</taxon>
        <taxon>Agaricomycotina</taxon>
        <taxon>Agaricomycetes</taxon>
        <taxon>Agaricomycetidae</taxon>
        <taxon>Agaricales</taxon>
        <taxon>Marasmiineae</taxon>
        <taxon>Mycenaceae</taxon>
        <taxon>Favolaschia</taxon>
    </lineage>
</organism>
<keyword evidence="3" id="KW-1185">Reference proteome</keyword>
<accession>A0AAV9ZZL5</accession>
<dbReference type="EMBL" id="JAWWNJ010000096">
    <property type="protein sequence ID" value="KAK6996668.1"/>
    <property type="molecule type" value="Genomic_DNA"/>
</dbReference>
<feature type="compositionally biased region" description="Low complexity" evidence="1">
    <location>
        <begin position="405"/>
        <end position="432"/>
    </location>
</feature>